<dbReference type="EMBL" id="GL348719">
    <property type="protein sequence ID" value="EFH45036.1"/>
    <property type="molecule type" value="Genomic_DNA"/>
</dbReference>
<keyword evidence="2" id="KW-1185">Reference proteome</keyword>
<dbReference type="Proteomes" id="UP000008694">
    <property type="component" value="Unassembled WGS sequence"/>
</dbReference>
<evidence type="ECO:0000313" key="1">
    <source>
        <dbReference type="EMBL" id="EFH45036.1"/>
    </source>
</evidence>
<dbReference type="AlphaFoldDB" id="D7MJZ2"/>
<dbReference type="Gene3D" id="3.90.79.10">
    <property type="entry name" value="Nucleoside Triphosphate Pyrophosphohydrolase"/>
    <property type="match status" value="1"/>
</dbReference>
<proteinExistence type="predicted"/>
<accession>D7MJZ2</accession>
<dbReference type="Gramene" id="Al_scaffold_0007_3903">
    <property type="protein sequence ID" value="Al_scaffold_0007_3903"/>
    <property type="gene ID" value="Al_scaffold_0007_3903"/>
</dbReference>
<gene>
    <name evidence="1" type="ORF">ARALYDRAFT_659848</name>
</gene>
<dbReference type="HOGENOM" id="CLU_2295542_0_0_1"/>
<name>D7MJZ2_ARALL</name>
<evidence type="ECO:0000313" key="2">
    <source>
        <dbReference type="Proteomes" id="UP000008694"/>
    </source>
</evidence>
<reference evidence="2" key="1">
    <citation type="journal article" date="2011" name="Nat. Genet.">
        <title>The Arabidopsis lyrata genome sequence and the basis of rapid genome size change.</title>
        <authorList>
            <person name="Hu T.T."/>
            <person name="Pattyn P."/>
            <person name="Bakker E.G."/>
            <person name="Cao J."/>
            <person name="Cheng J.-F."/>
            <person name="Clark R.M."/>
            <person name="Fahlgren N."/>
            <person name="Fawcett J.A."/>
            <person name="Grimwood J."/>
            <person name="Gundlach H."/>
            <person name="Haberer G."/>
            <person name="Hollister J.D."/>
            <person name="Ossowski S."/>
            <person name="Ottilar R.P."/>
            <person name="Salamov A.A."/>
            <person name="Schneeberger K."/>
            <person name="Spannagl M."/>
            <person name="Wang X."/>
            <person name="Yang L."/>
            <person name="Nasrallah M.E."/>
            <person name="Bergelson J."/>
            <person name="Carrington J.C."/>
            <person name="Gaut B.S."/>
            <person name="Schmutz J."/>
            <person name="Mayer K.F.X."/>
            <person name="Van de Peer Y."/>
            <person name="Grigoriev I.V."/>
            <person name="Nordborg M."/>
            <person name="Weigel D."/>
            <person name="Guo Y.-L."/>
        </authorList>
    </citation>
    <scope>NUCLEOTIDE SEQUENCE [LARGE SCALE GENOMIC DNA]</scope>
    <source>
        <strain evidence="2">cv. MN47</strain>
    </source>
</reference>
<protein>
    <submittedName>
        <fullName evidence="1">Predicted protein</fullName>
    </submittedName>
</protein>
<organism evidence="2">
    <name type="scientific">Arabidopsis lyrata subsp. lyrata</name>
    <name type="common">Lyre-leaved rock-cress</name>
    <dbReference type="NCBI Taxonomy" id="81972"/>
    <lineage>
        <taxon>Eukaryota</taxon>
        <taxon>Viridiplantae</taxon>
        <taxon>Streptophyta</taxon>
        <taxon>Embryophyta</taxon>
        <taxon>Tracheophyta</taxon>
        <taxon>Spermatophyta</taxon>
        <taxon>Magnoliopsida</taxon>
        <taxon>eudicotyledons</taxon>
        <taxon>Gunneridae</taxon>
        <taxon>Pentapetalae</taxon>
        <taxon>rosids</taxon>
        <taxon>malvids</taxon>
        <taxon>Brassicales</taxon>
        <taxon>Brassicaceae</taxon>
        <taxon>Camelineae</taxon>
        <taxon>Arabidopsis</taxon>
    </lineage>
</organism>
<sequence>MSMQYVGYVLIISSLLLRHILDHLRFDISNRLNKEVSLQRHLQKQRAQQYIVVEVSPDTLFAALTKNEIEIDKAEVLGGAFEPKAESEVLDGVEAEIFGRS</sequence>